<dbReference type="AlphaFoldDB" id="A0A4C1Y3H3"/>
<gene>
    <name evidence="1" type="ORF">EVAR_41591_1</name>
</gene>
<dbReference type="EMBL" id="BGZK01001074">
    <property type="protein sequence ID" value="GBP70446.1"/>
    <property type="molecule type" value="Genomic_DNA"/>
</dbReference>
<evidence type="ECO:0000313" key="2">
    <source>
        <dbReference type="Proteomes" id="UP000299102"/>
    </source>
</evidence>
<dbReference type="Proteomes" id="UP000299102">
    <property type="component" value="Unassembled WGS sequence"/>
</dbReference>
<proteinExistence type="predicted"/>
<reference evidence="1 2" key="1">
    <citation type="journal article" date="2019" name="Commun. Biol.">
        <title>The bagworm genome reveals a unique fibroin gene that provides high tensile strength.</title>
        <authorList>
            <person name="Kono N."/>
            <person name="Nakamura H."/>
            <person name="Ohtoshi R."/>
            <person name="Tomita M."/>
            <person name="Numata K."/>
            <person name="Arakawa K."/>
        </authorList>
    </citation>
    <scope>NUCLEOTIDE SEQUENCE [LARGE SCALE GENOMIC DNA]</scope>
</reference>
<accession>A0A4C1Y3H3</accession>
<evidence type="ECO:0000313" key="1">
    <source>
        <dbReference type="EMBL" id="GBP70446.1"/>
    </source>
</evidence>
<comment type="caution">
    <text evidence="1">The sequence shown here is derived from an EMBL/GenBank/DDBJ whole genome shotgun (WGS) entry which is preliminary data.</text>
</comment>
<name>A0A4C1Y3H3_EUMVA</name>
<sequence length="100" mass="11237">MQLHSYTILCCCRIHPPESDQLNGSNLDQSNRSGPDLKISLQSEAVSSRHLCYFLTLIPSRTVAGAAIWHPYKYRQRLTALPTRGLPISMSRDRPCEGLP</sequence>
<organism evidence="1 2">
    <name type="scientific">Eumeta variegata</name>
    <name type="common">Bagworm moth</name>
    <name type="synonym">Eumeta japonica</name>
    <dbReference type="NCBI Taxonomy" id="151549"/>
    <lineage>
        <taxon>Eukaryota</taxon>
        <taxon>Metazoa</taxon>
        <taxon>Ecdysozoa</taxon>
        <taxon>Arthropoda</taxon>
        <taxon>Hexapoda</taxon>
        <taxon>Insecta</taxon>
        <taxon>Pterygota</taxon>
        <taxon>Neoptera</taxon>
        <taxon>Endopterygota</taxon>
        <taxon>Lepidoptera</taxon>
        <taxon>Glossata</taxon>
        <taxon>Ditrysia</taxon>
        <taxon>Tineoidea</taxon>
        <taxon>Psychidae</taxon>
        <taxon>Oiketicinae</taxon>
        <taxon>Eumeta</taxon>
    </lineage>
</organism>
<protein>
    <submittedName>
        <fullName evidence="1">Uncharacterized protein</fullName>
    </submittedName>
</protein>
<keyword evidence="2" id="KW-1185">Reference proteome</keyword>